<dbReference type="RefSeq" id="WP_169059204.1">
    <property type="nucleotide sequence ID" value="NZ_JABCAG010000074.1"/>
</dbReference>
<evidence type="ECO:0000313" key="1">
    <source>
        <dbReference type="EMBL" id="NMP59703.1"/>
    </source>
</evidence>
<organism evidence="1 2">
    <name type="scientific">Enterococcus mundtii</name>
    <dbReference type="NCBI Taxonomy" id="53346"/>
    <lineage>
        <taxon>Bacteria</taxon>
        <taxon>Bacillati</taxon>
        <taxon>Bacillota</taxon>
        <taxon>Bacilli</taxon>
        <taxon>Lactobacillales</taxon>
        <taxon>Enterococcaceae</taxon>
        <taxon>Enterococcus</taxon>
    </lineage>
</organism>
<dbReference type="Proteomes" id="UP000557857">
    <property type="component" value="Unassembled WGS sequence"/>
</dbReference>
<proteinExistence type="predicted"/>
<evidence type="ECO:0000313" key="2">
    <source>
        <dbReference type="Proteomes" id="UP000557857"/>
    </source>
</evidence>
<protein>
    <submittedName>
        <fullName evidence="1">Uncharacterized protein</fullName>
    </submittedName>
</protein>
<dbReference type="EMBL" id="JABCAG010000074">
    <property type="protein sequence ID" value="NMP59703.1"/>
    <property type="molecule type" value="Genomic_DNA"/>
</dbReference>
<reference evidence="1 2" key="1">
    <citation type="submission" date="2020-04" db="EMBL/GenBank/DDBJ databases">
        <authorList>
            <person name="Abaymova A."/>
            <person name="Teymurazov M."/>
            <person name="Tazyna O."/>
            <person name="Chatushin Y."/>
            <person name="Svetoch E."/>
            <person name="Pereligyn V."/>
            <person name="Pohylenko V."/>
            <person name="Platonov M."/>
            <person name="Kartsev N."/>
            <person name="Skryabin Y."/>
            <person name="Sizova A."/>
            <person name="Solomentsev V."/>
            <person name="Kislichkina A."/>
            <person name="Bogun A."/>
        </authorList>
    </citation>
    <scope>NUCLEOTIDE SEQUENCE [LARGE SCALE GENOMIC DNA]</scope>
    <source>
        <strain evidence="2">SCPM-O-B-8398 (E28)</strain>
    </source>
</reference>
<gene>
    <name evidence="1" type="ORF">HI921_14770</name>
</gene>
<sequence>MESDNKIIKVEILRKKEKVSLTFKELNNLNINLSDSSVEDIKELFNNIFDSIVDENKLIVFELVDEKNDLFREVAVDIINRLNLEIEQSKPELVKIIQFNSQ</sequence>
<name>A0A848N4J8_ENTMU</name>
<dbReference type="AlphaFoldDB" id="A0A848N4J8"/>
<comment type="caution">
    <text evidence="1">The sequence shown here is derived from an EMBL/GenBank/DDBJ whole genome shotgun (WGS) entry which is preliminary data.</text>
</comment>
<accession>A0A848N4J8</accession>